<dbReference type="PANTHER" id="PTHR47396:SF1">
    <property type="entry name" value="ATP-DEPENDENT HELICASE IRC3-RELATED"/>
    <property type="match status" value="1"/>
</dbReference>
<dbReference type="InterPro" id="IPR050742">
    <property type="entry name" value="Helicase_Restrict-Modif_Enz"/>
</dbReference>
<protein>
    <recommendedName>
        <fullName evidence="2">Helicase ATP-binding domain-containing protein</fullName>
    </recommendedName>
</protein>
<dbReference type="GO" id="GO:0005829">
    <property type="term" value="C:cytosol"/>
    <property type="evidence" value="ECO:0007669"/>
    <property type="project" value="TreeGrafter"/>
</dbReference>
<evidence type="ECO:0000259" key="2">
    <source>
        <dbReference type="PROSITE" id="PS51192"/>
    </source>
</evidence>
<dbReference type="GO" id="GO:0016787">
    <property type="term" value="F:hydrolase activity"/>
    <property type="evidence" value="ECO:0007669"/>
    <property type="project" value="InterPro"/>
</dbReference>
<dbReference type="SUPFAM" id="SSF52540">
    <property type="entry name" value="P-loop containing nucleoside triphosphate hydrolases"/>
    <property type="match status" value="1"/>
</dbReference>
<dbReference type="EMBL" id="CP019352">
    <property type="protein sequence ID" value="APX98999.1"/>
    <property type="molecule type" value="Genomic_DNA"/>
</dbReference>
<dbReference type="RefSeq" id="WP_076731643.1">
    <property type="nucleotide sequence ID" value="NZ_CP019352.1"/>
</dbReference>
<keyword evidence="1" id="KW-0472">Membrane</keyword>
<dbReference type="Proteomes" id="UP000187506">
    <property type="component" value="Chromosome"/>
</dbReference>
<dbReference type="PROSITE" id="PS51192">
    <property type="entry name" value="HELICASE_ATP_BIND_1"/>
    <property type="match status" value="1"/>
</dbReference>
<dbReference type="Gene3D" id="3.40.50.300">
    <property type="entry name" value="P-loop containing nucleotide triphosphate hydrolases"/>
    <property type="match status" value="2"/>
</dbReference>
<dbReference type="GO" id="GO:0005524">
    <property type="term" value="F:ATP binding"/>
    <property type="evidence" value="ECO:0007669"/>
    <property type="project" value="InterPro"/>
</dbReference>
<evidence type="ECO:0000256" key="1">
    <source>
        <dbReference type="SAM" id="Phobius"/>
    </source>
</evidence>
<dbReference type="InterPro" id="IPR014001">
    <property type="entry name" value="Helicase_ATP-bd"/>
</dbReference>
<dbReference type="CDD" id="cd18785">
    <property type="entry name" value="SF2_C"/>
    <property type="match status" value="1"/>
</dbReference>
<keyword evidence="1" id="KW-0812">Transmembrane</keyword>
<organism evidence="3 4">
    <name type="scientific">Lacinutrix venerupis</name>
    <dbReference type="NCBI Taxonomy" id="1486034"/>
    <lineage>
        <taxon>Bacteria</taxon>
        <taxon>Pseudomonadati</taxon>
        <taxon>Bacteroidota</taxon>
        <taxon>Flavobacteriia</taxon>
        <taxon>Flavobacteriales</taxon>
        <taxon>Flavobacteriaceae</taxon>
        <taxon>Lacinutrix</taxon>
    </lineage>
</organism>
<dbReference type="GO" id="GO:0003677">
    <property type="term" value="F:DNA binding"/>
    <property type="evidence" value="ECO:0007669"/>
    <property type="project" value="InterPro"/>
</dbReference>
<dbReference type="AlphaFoldDB" id="A0AAC9LKG0"/>
<dbReference type="InterPro" id="IPR027417">
    <property type="entry name" value="P-loop_NTPase"/>
</dbReference>
<proteinExistence type="predicted"/>
<feature type="transmembrane region" description="Helical" evidence="1">
    <location>
        <begin position="655"/>
        <end position="676"/>
    </location>
</feature>
<feature type="transmembrane region" description="Helical" evidence="1">
    <location>
        <begin position="691"/>
        <end position="711"/>
    </location>
</feature>
<gene>
    <name evidence="3" type="ORF">BWR22_01305</name>
</gene>
<keyword evidence="4" id="KW-1185">Reference proteome</keyword>
<name>A0AAC9LKG0_9FLAO</name>
<sequence length="876" mass="102154">MIESLDALKFIFPWRSYQAKLLKHFESHMADNHFHVIAPPGSGKTILGIEIFKRLGKKTLVLAPTLTIRNQWKDRLQTFFSENKKFNSFSFDIKAPSDVTFATYQSLHAFYKTFEDKKDYYQFFKTYEIETLVLDEAHHLKNAWWTCLMDLKNNSDFYMVSLTATPPYDSSRAEVSKYFTLCGEVDDEIAVPDLVKEGDLCAHQDYVYFSKPEAVEINFIVEFRQKIADFKDQLLKDDNFINFLQNHRYYKNPNWHLDELYANTEYLSSIFITLNACGLTINEKKLEILGFEKNEEIKFPNLELNWLEILFQNILVEDREQLYEHEAYLKKLEKQLRLLHVFDKKKVDFVGKDLIYKSLANSPRKLKSIVSIINSESTYLKENLRCVILTDYIRKEFLTTKDITTINKIGVMSIFQYVRCYCENNKSLAVLSGSIVIIHKSVLECLFEIEKREDFLIKPLEVDNSFVQITPNTNAKKSIVSSITKLFEEGTIKVLVGTKSLLGEGWDAPSINSLILASFVGSFVSSNQMRGRAIRTNANMPNKTGNIWHLASIDPTQTDGGREVEILKRRFEAFVGVTENDIPFISNGFERLYFLENILPEQIDGLNKHTLNQAKQRNNVIAKWETSIGSGTKLTRQLKLFHFGKMPFKKQKQIYYFDALRFFIAEIIIAFMLFYVEFVVYSFKLILQKGALYFIYSLLVALFLTFGYKFYKAFKLYLRYGFLYKKISKMGQTVLDTLNDLKLLNTNINNVYVTSQIYGRGDVVCNLVGANALENSIFNKALTQLLEPINSPRYLIVKTNLFRKKLDVESFYSVPDVFGDKKENALLFQKNWRKYLGRNKLIYTRRFDGRKLLLKARLYNVYNAFTKKTKEVLVWK</sequence>
<evidence type="ECO:0000313" key="3">
    <source>
        <dbReference type="EMBL" id="APX98999.1"/>
    </source>
</evidence>
<feature type="domain" description="Helicase ATP-binding" evidence="2">
    <location>
        <begin position="25"/>
        <end position="184"/>
    </location>
</feature>
<dbReference type="SMART" id="SM00487">
    <property type="entry name" value="DEXDc"/>
    <property type="match status" value="1"/>
</dbReference>
<dbReference type="PANTHER" id="PTHR47396">
    <property type="entry name" value="TYPE I RESTRICTION ENZYME ECOKI R PROTEIN"/>
    <property type="match status" value="1"/>
</dbReference>
<keyword evidence="1" id="KW-1133">Transmembrane helix</keyword>
<accession>A0AAC9LKG0</accession>
<dbReference type="KEGG" id="lvn:BWR22_01305"/>
<evidence type="ECO:0000313" key="4">
    <source>
        <dbReference type="Proteomes" id="UP000187506"/>
    </source>
</evidence>
<dbReference type="InterPro" id="IPR006935">
    <property type="entry name" value="Helicase/UvrB_N"/>
</dbReference>
<reference evidence="3 4" key="1">
    <citation type="submission" date="2017-01" db="EMBL/GenBank/DDBJ databases">
        <title>Complete genome of Lacinutrix venerupis DOK2-8 isolated from seawater in Dokdo.</title>
        <authorList>
            <person name="Chi W.-J."/>
            <person name="Kim J.H."/>
        </authorList>
    </citation>
    <scope>NUCLEOTIDE SEQUENCE [LARGE SCALE GENOMIC DNA]</scope>
    <source>
        <strain evidence="3 4">DOK2-8</strain>
    </source>
</reference>
<dbReference type="Pfam" id="PF04851">
    <property type="entry name" value="ResIII"/>
    <property type="match status" value="1"/>
</dbReference>